<gene>
    <name evidence="1" type="ORF">IMSHALPRED_010687</name>
</gene>
<comment type="caution">
    <text evidence="1">The sequence shown here is derived from an EMBL/GenBank/DDBJ whole genome shotgun (WGS) entry which is preliminary data.</text>
</comment>
<evidence type="ECO:0000313" key="1">
    <source>
        <dbReference type="EMBL" id="CAF9912046.1"/>
    </source>
</evidence>
<accession>A0A8H3ESR9</accession>
<evidence type="ECO:0000313" key="2">
    <source>
        <dbReference type="Proteomes" id="UP000664534"/>
    </source>
</evidence>
<proteinExistence type="predicted"/>
<organism evidence="1 2">
    <name type="scientific">Imshaugia aleurites</name>
    <dbReference type="NCBI Taxonomy" id="172621"/>
    <lineage>
        <taxon>Eukaryota</taxon>
        <taxon>Fungi</taxon>
        <taxon>Dikarya</taxon>
        <taxon>Ascomycota</taxon>
        <taxon>Pezizomycotina</taxon>
        <taxon>Lecanoromycetes</taxon>
        <taxon>OSLEUM clade</taxon>
        <taxon>Lecanoromycetidae</taxon>
        <taxon>Lecanorales</taxon>
        <taxon>Lecanorineae</taxon>
        <taxon>Parmeliaceae</taxon>
        <taxon>Imshaugia</taxon>
    </lineage>
</organism>
<dbReference type="AlphaFoldDB" id="A0A8H3ESR9"/>
<name>A0A8H3ESR9_9LECA</name>
<dbReference type="Proteomes" id="UP000664534">
    <property type="component" value="Unassembled WGS sequence"/>
</dbReference>
<reference evidence="1" key="1">
    <citation type="submission" date="2021-03" db="EMBL/GenBank/DDBJ databases">
        <authorList>
            <person name="Tagirdzhanova G."/>
        </authorList>
    </citation>
    <scope>NUCLEOTIDE SEQUENCE</scope>
</reference>
<dbReference type="EMBL" id="CAJPDT010000009">
    <property type="protein sequence ID" value="CAF9912046.1"/>
    <property type="molecule type" value="Genomic_DNA"/>
</dbReference>
<keyword evidence="2" id="KW-1185">Reference proteome</keyword>
<sequence>MVLDTVLNGMDELLETNTRTPIQALSRELAPYVWRYEDRFGGDYLQRYLGWNA</sequence>
<protein>
    <submittedName>
        <fullName evidence="1">Uncharacterized protein</fullName>
    </submittedName>
</protein>